<dbReference type="GO" id="GO:0005665">
    <property type="term" value="C:RNA polymerase II, core complex"/>
    <property type="evidence" value="ECO:0007669"/>
    <property type="project" value="InterPro"/>
</dbReference>
<proteinExistence type="inferred from homology"/>
<dbReference type="OrthoDB" id="10248581at2759"/>
<keyword evidence="2 7" id="KW-0240">DNA-directed RNA polymerase</keyword>
<dbReference type="InterPro" id="IPR022905">
    <property type="entry name" value="Rpo11-like"/>
</dbReference>
<evidence type="ECO:0000313" key="7">
    <source>
        <dbReference type="EMBL" id="KAA6393255.1"/>
    </source>
</evidence>
<gene>
    <name evidence="7" type="ORF">EZS28_011216</name>
</gene>
<keyword evidence="4" id="KW-0539">Nucleus</keyword>
<evidence type="ECO:0000313" key="8">
    <source>
        <dbReference type="Proteomes" id="UP000324800"/>
    </source>
</evidence>
<dbReference type="InterPro" id="IPR008193">
    <property type="entry name" value="RNA_pol_Rpb11_13-16kDa_CS"/>
</dbReference>
<dbReference type="EMBL" id="SNRW01002290">
    <property type="protein sequence ID" value="KAA6393255.1"/>
    <property type="molecule type" value="Genomic_DNA"/>
</dbReference>
<dbReference type="Pfam" id="PF13656">
    <property type="entry name" value="RNA_pol_L_2"/>
    <property type="match status" value="1"/>
</dbReference>
<dbReference type="GO" id="GO:0006366">
    <property type="term" value="P:transcription by RNA polymerase II"/>
    <property type="evidence" value="ECO:0007669"/>
    <property type="project" value="InterPro"/>
</dbReference>
<evidence type="ECO:0000256" key="3">
    <source>
        <dbReference type="ARBA" id="ARBA00023163"/>
    </source>
</evidence>
<comment type="caution">
    <text evidence="7">The sequence shown here is derived from an EMBL/GenBank/DDBJ whole genome shotgun (WGS) entry which is preliminary data.</text>
</comment>
<dbReference type="GO" id="GO:0003677">
    <property type="term" value="F:DNA binding"/>
    <property type="evidence" value="ECO:0007669"/>
    <property type="project" value="InterPro"/>
</dbReference>
<evidence type="ECO:0000256" key="5">
    <source>
        <dbReference type="ARBA" id="ARBA00025751"/>
    </source>
</evidence>
<organism evidence="7 8">
    <name type="scientific">Streblomastix strix</name>
    <dbReference type="NCBI Taxonomy" id="222440"/>
    <lineage>
        <taxon>Eukaryota</taxon>
        <taxon>Metamonada</taxon>
        <taxon>Preaxostyla</taxon>
        <taxon>Oxymonadida</taxon>
        <taxon>Streblomastigidae</taxon>
        <taxon>Streblomastix</taxon>
    </lineage>
</organism>
<dbReference type="PANTHER" id="PTHR13946">
    <property type="entry name" value="DNA-DIRECTED RNA POLYMERASE I,II,III"/>
    <property type="match status" value="1"/>
</dbReference>
<dbReference type="Gene3D" id="3.30.1360.10">
    <property type="entry name" value="RNA polymerase, RBP11-like subunit"/>
    <property type="match status" value="1"/>
</dbReference>
<dbReference type="SUPFAM" id="SSF55257">
    <property type="entry name" value="RBP11-like subunits of RNA polymerase"/>
    <property type="match status" value="1"/>
</dbReference>
<dbReference type="InterPro" id="IPR009025">
    <property type="entry name" value="RBP11-like_dimer"/>
</dbReference>
<dbReference type="GO" id="GO:0046983">
    <property type="term" value="F:protein dimerization activity"/>
    <property type="evidence" value="ECO:0007669"/>
    <property type="project" value="InterPro"/>
</dbReference>
<feature type="domain" description="DNA-directed RNA polymerase RBP11-like dimerisation" evidence="6">
    <location>
        <begin position="31"/>
        <end position="98"/>
    </location>
</feature>
<dbReference type="PROSITE" id="PS01154">
    <property type="entry name" value="RNA_POL_L_13KD"/>
    <property type="match status" value="1"/>
</dbReference>
<dbReference type="CDD" id="cd06926">
    <property type="entry name" value="RNAP_II_RPB11"/>
    <property type="match status" value="1"/>
</dbReference>
<name>A0A5J4WFR7_9EUKA</name>
<keyword evidence="3" id="KW-0804">Transcription</keyword>
<evidence type="ECO:0000256" key="1">
    <source>
        <dbReference type="ARBA" id="ARBA00004123"/>
    </source>
</evidence>
<dbReference type="InterPro" id="IPR037685">
    <property type="entry name" value="RBP11"/>
</dbReference>
<protein>
    <submittedName>
        <fullName evidence="7">DNA-directed RNA polymerase II subunit RPB11</fullName>
    </submittedName>
</protein>
<comment type="similarity">
    <text evidence="5">Belongs to the archaeal Rpo11/eukaryotic RPB11/RPC19 RNA polymerase subunit family.</text>
</comment>
<dbReference type="Proteomes" id="UP000324800">
    <property type="component" value="Unassembled WGS sequence"/>
</dbReference>
<evidence type="ECO:0000256" key="2">
    <source>
        <dbReference type="ARBA" id="ARBA00022478"/>
    </source>
</evidence>
<evidence type="ECO:0000259" key="6">
    <source>
        <dbReference type="Pfam" id="PF13656"/>
    </source>
</evidence>
<sequence>MNQPERFLLLALPDGVDKISMKTDSRVDNAAIFEFQLEDHTIGNLLRMQLLRYPQVLFAAYQMPHPLENVCVIRIQTDGSYAIEDLKSIADSLETAFNKGFEEHQKRIAKA</sequence>
<accession>A0A5J4WFR7</accession>
<reference evidence="7 8" key="1">
    <citation type="submission" date="2019-03" db="EMBL/GenBank/DDBJ databases">
        <title>Single cell metagenomics reveals metabolic interactions within the superorganism composed of flagellate Streblomastix strix and complex community of Bacteroidetes bacteria on its surface.</title>
        <authorList>
            <person name="Treitli S.C."/>
            <person name="Kolisko M."/>
            <person name="Husnik F."/>
            <person name="Keeling P."/>
            <person name="Hampl V."/>
        </authorList>
    </citation>
    <scope>NUCLEOTIDE SEQUENCE [LARGE SCALE GENOMIC DNA]</scope>
    <source>
        <strain evidence="7">ST1C</strain>
    </source>
</reference>
<dbReference type="AlphaFoldDB" id="A0A5J4WFR7"/>
<dbReference type="PANTHER" id="PTHR13946:SF16">
    <property type="entry name" value="DNA-DIRECTED RNA POLYMERASE II SUBUNIT RPB11"/>
    <property type="match status" value="1"/>
</dbReference>
<dbReference type="GO" id="GO:0003899">
    <property type="term" value="F:DNA-directed RNA polymerase activity"/>
    <property type="evidence" value="ECO:0007669"/>
    <property type="project" value="InterPro"/>
</dbReference>
<comment type="subcellular location">
    <subcellularLocation>
        <location evidence="1">Nucleus</location>
    </subcellularLocation>
</comment>
<dbReference type="InterPro" id="IPR036603">
    <property type="entry name" value="RBP11-like"/>
</dbReference>
<evidence type="ECO:0000256" key="4">
    <source>
        <dbReference type="ARBA" id="ARBA00023242"/>
    </source>
</evidence>
<dbReference type="HAMAP" id="MF_00261">
    <property type="entry name" value="RNApol_arch_Rpo11"/>
    <property type="match status" value="1"/>
</dbReference>